<dbReference type="InterPro" id="IPR043136">
    <property type="entry name" value="B30.2/SPRY_sf"/>
</dbReference>
<keyword evidence="13" id="KW-1185">Reference proteome</keyword>
<feature type="domain" description="B30.2/SPRY" evidence="11">
    <location>
        <begin position="325"/>
        <end position="510"/>
    </location>
</feature>
<protein>
    <submittedName>
        <fullName evidence="12">Tripartite motif-containing 7-like</fullName>
    </submittedName>
</protein>
<evidence type="ECO:0000259" key="11">
    <source>
        <dbReference type="PROSITE" id="PS50188"/>
    </source>
</evidence>
<dbReference type="InterPro" id="IPR001870">
    <property type="entry name" value="B30.2/SPRY"/>
</dbReference>
<dbReference type="SUPFAM" id="SSF49899">
    <property type="entry name" value="Concanavalin A-like lectins/glucanases"/>
    <property type="match status" value="1"/>
</dbReference>
<keyword evidence="1" id="KW-0399">Innate immunity</keyword>
<dbReference type="PANTHER" id="PTHR25465:SF41">
    <property type="entry name" value="E3 UBIQUITIN-PROTEIN LIGASE RNF135"/>
    <property type="match status" value="1"/>
</dbReference>
<dbReference type="SUPFAM" id="SSF57850">
    <property type="entry name" value="RING/U-box"/>
    <property type="match status" value="1"/>
</dbReference>
<dbReference type="Gene3D" id="3.30.40.10">
    <property type="entry name" value="Zinc/RING finger domain, C3HC4 (zinc finger)"/>
    <property type="match status" value="1"/>
</dbReference>
<evidence type="ECO:0000256" key="2">
    <source>
        <dbReference type="ARBA" id="ARBA00022723"/>
    </source>
</evidence>
<dbReference type="Pfam" id="PF00643">
    <property type="entry name" value="zf-B_box"/>
    <property type="match status" value="1"/>
</dbReference>
<accession>A0AAD1TD27</accession>
<dbReference type="PRINTS" id="PR01407">
    <property type="entry name" value="BUTYPHLNCDUF"/>
</dbReference>
<reference evidence="12" key="1">
    <citation type="submission" date="2022-03" db="EMBL/GenBank/DDBJ databases">
        <authorList>
            <person name="Alioto T."/>
            <person name="Alioto T."/>
            <person name="Gomez Garrido J."/>
        </authorList>
    </citation>
    <scope>NUCLEOTIDE SEQUENCE</scope>
</reference>
<dbReference type="SMART" id="SM00336">
    <property type="entry name" value="BBOX"/>
    <property type="match status" value="1"/>
</dbReference>
<dbReference type="Gene3D" id="3.30.160.60">
    <property type="entry name" value="Classic Zinc Finger"/>
    <property type="match status" value="1"/>
</dbReference>
<gene>
    <name evidence="12" type="ORF">PECUL_23A056614</name>
</gene>
<dbReference type="EMBL" id="OW240922">
    <property type="protein sequence ID" value="CAH2321069.1"/>
    <property type="molecule type" value="Genomic_DNA"/>
</dbReference>
<dbReference type="PROSITE" id="PS50188">
    <property type="entry name" value="B302_SPRY"/>
    <property type="match status" value="1"/>
</dbReference>
<evidence type="ECO:0000256" key="3">
    <source>
        <dbReference type="ARBA" id="ARBA00022771"/>
    </source>
</evidence>
<dbReference type="PROSITE" id="PS00518">
    <property type="entry name" value="ZF_RING_1"/>
    <property type="match status" value="1"/>
</dbReference>
<dbReference type="SMART" id="SM00184">
    <property type="entry name" value="RING"/>
    <property type="match status" value="1"/>
</dbReference>
<dbReference type="SMART" id="SM00449">
    <property type="entry name" value="SPRY"/>
    <property type="match status" value="1"/>
</dbReference>
<proteinExistence type="predicted"/>
<dbReference type="InterPro" id="IPR013087">
    <property type="entry name" value="Znf_C2H2_type"/>
</dbReference>
<dbReference type="Pfam" id="PF00622">
    <property type="entry name" value="SPRY"/>
    <property type="match status" value="1"/>
</dbReference>
<dbReference type="Proteomes" id="UP001295444">
    <property type="component" value="Chromosome 11"/>
</dbReference>
<dbReference type="PROSITE" id="PS50119">
    <property type="entry name" value="ZF_BBOX"/>
    <property type="match status" value="1"/>
</dbReference>
<dbReference type="PANTHER" id="PTHR25465">
    <property type="entry name" value="B-BOX DOMAIN CONTAINING"/>
    <property type="match status" value="1"/>
</dbReference>
<evidence type="ECO:0000256" key="5">
    <source>
        <dbReference type="ARBA" id="ARBA00022859"/>
    </source>
</evidence>
<dbReference type="CDD" id="cd19769">
    <property type="entry name" value="Bbox2_TRIM16-like"/>
    <property type="match status" value="1"/>
</dbReference>
<dbReference type="AlphaFoldDB" id="A0AAD1TD27"/>
<evidence type="ECO:0000259" key="10">
    <source>
        <dbReference type="PROSITE" id="PS50157"/>
    </source>
</evidence>
<keyword evidence="3 6" id="KW-0863">Zinc-finger</keyword>
<dbReference type="Pfam" id="PF13445">
    <property type="entry name" value="zf-RING_UBOX"/>
    <property type="match status" value="1"/>
</dbReference>
<evidence type="ECO:0000256" key="1">
    <source>
        <dbReference type="ARBA" id="ARBA00022588"/>
    </source>
</evidence>
<sequence>MASADIRDELTCSICLCIYTDPVTLPCGHSYCRVCIETVLDTHKDHKLMCPECRQTFNRQPELKRNLRLCNIVQHFSDEPVNKKVGIACNYCVHLPRSAVKTCLLCETSMCETHLKVHCQSAEHVLHEPTTSYENRKCAIHAKVLEYYCSEDAACLCVYCTMAEEHKGHTVETLDEASEKKREILRHVLVTMSSKRCDHTKGIQSLQERRCEVQVKSVREMERVSKLVRNIREQLEAIETQILGEISSKEEQVLEQIRQLETKNEELSSRMGYVKELFYTSDPLTILQQWKSGCLDVQDKKSDARMINTVGDLDMGLILATLQRGLALAAEGVKRCWSVPEVSDISLDVNSTGKNVIVSNDMKTVVGSQITRTHLGNSARLPNNCVLSTSCFSMGKHYWEMEVSNSGNWIAGVCYPSKDCKGLKSNTGKSWTLAKFTSKYVVRHDRRAIYLTSRPSCQRLAIYLDYEAGRLSFCELSDPVRCLHTFTATFTEPLHLLLYVYGNVWVRIIG</sequence>
<evidence type="ECO:0000313" key="12">
    <source>
        <dbReference type="EMBL" id="CAH2321069.1"/>
    </source>
</evidence>
<dbReference type="InterPro" id="IPR017907">
    <property type="entry name" value="Znf_RING_CS"/>
</dbReference>
<dbReference type="InterPro" id="IPR003877">
    <property type="entry name" value="SPRY_dom"/>
</dbReference>
<dbReference type="PROSITE" id="PS50157">
    <property type="entry name" value="ZINC_FINGER_C2H2_2"/>
    <property type="match status" value="1"/>
</dbReference>
<dbReference type="InterPro" id="IPR013083">
    <property type="entry name" value="Znf_RING/FYVE/PHD"/>
</dbReference>
<evidence type="ECO:0000256" key="6">
    <source>
        <dbReference type="PROSITE-ProRule" id="PRU00024"/>
    </source>
</evidence>
<name>A0AAD1TD27_PELCU</name>
<keyword evidence="2" id="KW-0479">Metal-binding</keyword>
<evidence type="ECO:0000259" key="8">
    <source>
        <dbReference type="PROSITE" id="PS50089"/>
    </source>
</evidence>
<dbReference type="InterPro" id="IPR027370">
    <property type="entry name" value="Znf-RING_euk"/>
</dbReference>
<feature type="coiled-coil region" evidence="7">
    <location>
        <begin position="221"/>
        <end position="270"/>
    </location>
</feature>
<dbReference type="PROSITE" id="PS50089">
    <property type="entry name" value="ZF_RING_2"/>
    <property type="match status" value="1"/>
</dbReference>
<dbReference type="InterPro" id="IPR000315">
    <property type="entry name" value="Znf_B-box"/>
</dbReference>
<dbReference type="InterPro" id="IPR013320">
    <property type="entry name" value="ConA-like_dom_sf"/>
</dbReference>
<keyword evidence="7" id="KW-0175">Coiled coil</keyword>
<dbReference type="GO" id="GO:0008270">
    <property type="term" value="F:zinc ion binding"/>
    <property type="evidence" value="ECO:0007669"/>
    <property type="project" value="UniProtKB-KW"/>
</dbReference>
<evidence type="ECO:0000256" key="7">
    <source>
        <dbReference type="SAM" id="Coils"/>
    </source>
</evidence>
<evidence type="ECO:0000256" key="4">
    <source>
        <dbReference type="ARBA" id="ARBA00022833"/>
    </source>
</evidence>
<feature type="domain" description="B box-type" evidence="9">
    <location>
        <begin position="133"/>
        <end position="174"/>
    </location>
</feature>
<dbReference type="InterPro" id="IPR051051">
    <property type="entry name" value="E3_ubiq-ligase_TRIM/RNF"/>
</dbReference>
<feature type="domain" description="C2H2-type" evidence="10">
    <location>
        <begin position="48"/>
        <end position="80"/>
    </location>
</feature>
<organism evidence="12 13">
    <name type="scientific">Pelobates cultripes</name>
    <name type="common">Western spadefoot toad</name>
    <dbReference type="NCBI Taxonomy" id="61616"/>
    <lineage>
        <taxon>Eukaryota</taxon>
        <taxon>Metazoa</taxon>
        <taxon>Chordata</taxon>
        <taxon>Craniata</taxon>
        <taxon>Vertebrata</taxon>
        <taxon>Euteleostomi</taxon>
        <taxon>Amphibia</taxon>
        <taxon>Batrachia</taxon>
        <taxon>Anura</taxon>
        <taxon>Pelobatoidea</taxon>
        <taxon>Pelobatidae</taxon>
        <taxon>Pelobates</taxon>
    </lineage>
</organism>
<feature type="domain" description="RING-type" evidence="8">
    <location>
        <begin position="12"/>
        <end position="54"/>
    </location>
</feature>
<dbReference type="GO" id="GO:0045087">
    <property type="term" value="P:innate immune response"/>
    <property type="evidence" value="ECO:0007669"/>
    <property type="project" value="UniProtKB-KW"/>
</dbReference>
<evidence type="ECO:0000259" key="9">
    <source>
        <dbReference type="PROSITE" id="PS50119"/>
    </source>
</evidence>
<keyword evidence="4" id="KW-0862">Zinc</keyword>
<evidence type="ECO:0000313" key="13">
    <source>
        <dbReference type="Proteomes" id="UP001295444"/>
    </source>
</evidence>
<dbReference type="Gene3D" id="2.60.120.920">
    <property type="match status" value="1"/>
</dbReference>
<dbReference type="InterPro" id="IPR001841">
    <property type="entry name" value="Znf_RING"/>
</dbReference>
<dbReference type="SUPFAM" id="SSF57845">
    <property type="entry name" value="B-box zinc-binding domain"/>
    <property type="match status" value="1"/>
</dbReference>
<dbReference type="InterPro" id="IPR003879">
    <property type="entry name" value="Butyrophylin_SPRY"/>
</dbReference>
<keyword evidence="5" id="KW-0391">Immunity</keyword>